<dbReference type="SUPFAM" id="SSF56281">
    <property type="entry name" value="Metallo-hydrolase/oxidoreductase"/>
    <property type="match status" value="1"/>
</dbReference>
<dbReference type="EMBL" id="MFYX01000078">
    <property type="protein sequence ID" value="OGK03958.1"/>
    <property type="molecule type" value="Genomic_DNA"/>
</dbReference>
<protein>
    <recommendedName>
        <fullName evidence="3">Metallo-beta-lactamase domain-containing protein</fullName>
    </recommendedName>
</protein>
<reference evidence="1 2" key="1">
    <citation type="journal article" date="2016" name="Nat. Commun.">
        <title>Thousands of microbial genomes shed light on interconnected biogeochemical processes in an aquifer system.</title>
        <authorList>
            <person name="Anantharaman K."/>
            <person name="Brown C.T."/>
            <person name="Hug L.A."/>
            <person name="Sharon I."/>
            <person name="Castelle C.J."/>
            <person name="Probst A.J."/>
            <person name="Thomas B.C."/>
            <person name="Singh A."/>
            <person name="Wilkins M.J."/>
            <person name="Karaoz U."/>
            <person name="Brodie E.L."/>
            <person name="Williams K.H."/>
            <person name="Hubbard S.S."/>
            <person name="Banfield J.F."/>
        </authorList>
    </citation>
    <scope>NUCLEOTIDE SEQUENCE [LARGE SCALE GENOMIC DNA]</scope>
</reference>
<evidence type="ECO:0000313" key="1">
    <source>
        <dbReference type="EMBL" id="OGK03958.1"/>
    </source>
</evidence>
<dbReference type="InterPro" id="IPR036866">
    <property type="entry name" value="RibonucZ/Hydroxyglut_hydro"/>
</dbReference>
<evidence type="ECO:0008006" key="3">
    <source>
        <dbReference type="Google" id="ProtNLM"/>
    </source>
</evidence>
<accession>A0A1F7FBF1</accession>
<dbReference type="Proteomes" id="UP000179243">
    <property type="component" value="Unassembled WGS sequence"/>
</dbReference>
<dbReference type="AlphaFoldDB" id="A0A1F7FBF1"/>
<sequence>MVMDRSGATMFIHQKELGRLDIGFGAGRFPKKYRLTPLVGNETIQCGCNRIRVVFTPGQSMGSCCFFTDIEGKQGKKRVLIMGDASGFKCNEKEMREYGYRGTDTDYIKTIKRMKRFAFDLVLPGHPHQISNETRKDGSPFVTRREWLSFLDRRLAQMKSFVAEYPDFNSYIP</sequence>
<proteinExistence type="predicted"/>
<dbReference type="Gene3D" id="3.60.15.10">
    <property type="entry name" value="Ribonuclease Z/Hydroxyacylglutathione hydrolase-like"/>
    <property type="match status" value="1"/>
</dbReference>
<gene>
    <name evidence="1" type="ORF">A2519_04515</name>
</gene>
<evidence type="ECO:0000313" key="2">
    <source>
        <dbReference type="Proteomes" id="UP000179243"/>
    </source>
</evidence>
<organism evidence="1 2">
    <name type="scientific">Candidatus Raymondbacteria bacterium RIFOXYD12_FULL_49_13</name>
    <dbReference type="NCBI Taxonomy" id="1817890"/>
    <lineage>
        <taxon>Bacteria</taxon>
        <taxon>Raymondiibacteriota</taxon>
    </lineage>
</organism>
<name>A0A1F7FBF1_UNCRA</name>
<comment type="caution">
    <text evidence="1">The sequence shown here is derived from an EMBL/GenBank/DDBJ whole genome shotgun (WGS) entry which is preliminary data.</text>
</comment>